<comment type="function">
    <text evidence="1 10">Produces ATP from ADP in the presence of a proton gradient across the membrane. The gamma chain is believed to be important in regulating ATPase activity and the flow of protons through the CF(0) complex.</text>
</comment>
<evidence type="ECO:0000313" key="11">
    <source>
        <dbReference type="EMBL" id="BBA17018.1"/>
    </source>
</evidence>
<evidence type="ECO:0000256" key="5">
    <source>
        <dbReference type="ARBA" id="ARBA00022781"/>
    </source>
</evidence>
<dbReference type="Proteomes" id="UP000263619">
    <property type="component" value="Chromosome"/>
</dbReference>
<protein>
    <recommendedName>
        <fullName evidence="10">ATP synthase gamma chain</fullName>
    </recommendedName>
    <alternativeName>
        <fullName evidence="10">ATP synthase F1 sector gamma subunit</fullName>
    </alternativeName>
    <alternativeName>
        <fullName evidence="10">F-ATPase gamma subunit</fullName>
    </alternativeName>
</protein>
<organism evidence="11 12">
    <name type="scientific">Blattabacterium cuenoti STAT</name>
    <dbReference type="NCBI Taxonomy" id="1457030"/>
    <lineage>
        <taxon>Bacteria</taxon>
        <taxon>Pseudomonadati</taxon>
        <taxon>Bacteroidota</taxon>
        <taxon>Flavobacteriia</taxon>
        <taxon>Flavobacteriales</taxon>
        <taxon>Blattabacteriaceae</taxon>
        <taxon>Blattabacterium</taxon>
    </lineage>
</organism>
<evidence type="ECO:0000256" key="2">
    <source>
        <dbReference type="ARBA" id="ARBA00004170"/>
    </source>
</evidence>
<dbReference type="EMBL" id="AP014608">
    <property type="protein sequence ID" value="BBA17018.1"/>
    <property type="molecule type" value="Genomic_DNA"/>
</dbReference>
<dbReference type="PANTHER" id="PTHR11693">
    <property type="entry name" value="ATP SYNTHASE GAMMA CHAIN"/>
    <property type="match status" value="1"/>
</dbReference>
<dbReference type="GO" id="GO:0042777">
    <property type="term" value="P:proton motive force-driven plasma membrane ATP synthesis"/>
    <property type="evidence" value="ECO:0007669"/>
    <property type="project" value="UniProtKB-UniRule"/>
</dbReference>
<gene>
    <name evidence="10 11" type="primary">atpG</name>
    <name evidence="11" type="ORF">STAT_075</name>
</gene>
<keyword evidence="8 10" id="KW-0139">CF(1)</keyword>
<comment type="similarity">
    <text evidence="3 10">Belongs to the ATPase gamma chain family.</text>
</comment>
<comment type="subunit">
    <text evidence="10">F-type ATPases have 2 components, CF(1) - the catalytic core - and CF(0) - the membrane proton channel. CF(1) has five subunits: alpha(3), beta(3), gamma(1), delta(1), epsilon(1). CF(0) has three main subunits: a, b and c.</text>
</comment>
<dbReference type="PRINTS" id="PR00126">
    <property type="entry name" value="ATPASEGAMMA"/>
</dbReference>
<evidence type="ECO:0000256" key="4">
    <source>
        <dbReference type="ARBA" id="ARBA00022448"/>
    </source>
</evidence>
<name>A0A224AJM9_9FLAO</name>
<keyword evidence="6 10" id="KW-0406">Ion transport</keyword>
<reference evidence="11 12" key="1">
    <citation type="submission" date="2014-06" db="EMBL/GenBank/DDBJ databases">
        <title>Genome sequence of the intracellular symbiont Blattabacterium cuenoti, strain STAT from the wood feeding cockroach Salganea taiwanensis taiwanensis.</title>
        <authorList>
            <person name="Kinjo Y."/>
            <person name="Ohkuma M."/>
            <person name="Tokuda G."/>
        </authorList>
    </citation>
    <scope>NUCLEOTIDE SEQUENCE [LARGE SCALE GENOMIC DNA]</scope>
    <source>
        <strain evidence="11 12">STAT</strain>
    </source>
</reference>
<dbReference type="GO" id="GO:0005886">
    <property type="term" value="C:plasma membrane"/>
    <property type="evidence" value="ECO:0007669"/>
    <property type="project" value="UniProtKB-SubCell"/>
</dbReference>
<proteinExistence type="inferred from homology"/>
<dbReference type="AlphaFoldDB" id="A0A224AJM9"/>
<comment type="subcellular location">
    <subcellularLocation>
        <location evidence="10">Cell membrane</location>
        <topology evidence="10">Peripheral membrane protein</topology>
    </subcellularLocation>
    <subcellularLocation>
        <location evidence="2">Membrane</location>
        <topology evidence="2">Peripheral membrane protein</topology>
    </subcellularLocation>
</comment>
<dbReference type="PANTHER" id="PTHR11693:SF22">
    <property type="entry name" value="ATP SYNTHASE SUBUNIT GAMMA, MITOCHONDRIAL"/>
    <property type="match status" value="1"/>
</dbReference>
<dbReference type="NCBIfam" id="TIGR01146">
    <property type="entry name" value="ATPsyn_F1gamma"/>
    <property type="match status" value="1"/>
</dbReference>
<dbReference type="RefSeq" id="WP_119305812.1">
    <property type="nucleotide sequence ID" value="NZ_AP014608.1"/>
</dbReference>
<keyword evidence="5 10" id="KW-0375">Hydrogen ion transport</keyword>
<dbReference type="InterPro" id="IPR000131">
    <property type="entry name" value="ATP_synth_F1_gsu"/>
</dbReference>
<evidence type="ECO:0000256" key="1">
    <source>
        <dbReference type="ARBA" id="ARBA00003456"/>
    </source>
</evidence>
<evidence type="ECO:0000256" key="6">
    <source>
        <dbReference type="ARBA" id="ARBA00023065"/>
    </source>
</evidence>
<keyword evidence="9 10" id="KW-0066">ATP synthesis</keyword>
<evidence type="ECO:0000313" key="12">
    <source>
        <dbReference type="Proteomes" id="UP000263619"/>
    </source>
</evidence>
<keyword evidence="7 10" id="KW-0472">Membrane</keyword>
<dbReference type="CDD" id="cd12151">
    <property type="entry name" value="F1-ATPase_gamma"/>
    <property type="match status" value="1"/>
</dbReference>
<evidence type="ECO:0000256" key="3">
    <source>
        <dbReference type="ARBA" id="ARBA00007681"/>
    </source>
</evidence>
<dbReference type="HAMAP" id="MF_00815">
    <property type="entry name" value="ATP_synth_gamma_bact"/>
    <property type="match status" value="1"/>
</dbReference>
<dbReference type="Gene3D" id="3.40.1380.10">
    <property type="match status" value="1"/>
</dbReference>
<dbReference type="GO" id="GO:0005524">
    <property type="term" value="F:ATP binding"/>
    <property type="evidence" value="ECO:0007669"/>
    <property type="project" value="UniProtKB-UniRule"/>
</dbReference>
<evidence type="ECO:0000256" key="10">
    <source>
        <dbReference type="HAMAP-Rule" id="MF_00815"/>
    </source>
</evidence>
<accession>A0A224AJM9</accession>
<sequence length="289" mass="34317">MSNPKEIKRRILSTESVIKTTEAMKMISIVELRKTKKSLEKVRNYLDSIKSIFFDLLLIENKKNIEKNQFFSKKGKIKLFIVFTSDRGLCGTFNSLIFSKINSLFKREEKLHNECLFFPIGKKGFDFLCKNKKYNIYDQNWIESNLFYKKVQFLVSELIFNFLKRKFSSIYLIYNHLKKSFLQEVVIEKFLPIDFKNFRKKTLEFSYILEPSQEEIINFIIPKFLNTKLLKIFFESIIAEHTSRMISMHKATENASDLKQDLILNYNKERQTAITKEILEIISGLESLN</sequence>
<dbReference type="GO" id="GO:0045259">
    <property type="term" value="C:proton-transporting ATP synthase complex"/>
    <property type="evidence" value="ECO:0007669"/>
    <property type="project" value="UniProtKB-KW"/>
</dbReference>
<keyword evidence="10" id="KW-1003">Cell membrane</keyword>
<evidence type="ECO:0000256" key="9">
    <source>
        <dbReference type="ARBA" id="ARBA00023310"/>
    </source>
</evidence>
<dbReference type="InterPro" id="IPR035968">
    <property type="entry name" value="ATP_synth_F1_ATPase_gsu"/>
</dbReference>
<dbReference type="OrthoDB" id="9812769at2"/>
<dbReference type="GO" id="GO:0046933">
    <property type="term" value="F:proton-transporting ATP synthase activity, rotational mechanism"/>
    <property type="evidence" value="ECO:0007669"/>
    <property type="project" value="UniProtKB-UniRule"/>
</dbReference>
<keyword evidence="12" id="KW-1185">Reference proteome</keyword>
<keyword evidence="4 10" id="KW-0813">Transport</keyword>
<dbReference type="Gene3D" id="1.10.287.80">
    <property type="entry name" value="ATP synthase, gamma subunit, helix hairpin domain"/>
    <property type="match status" value="1"/>
</dbReference>
<evidence type="ECO:0000256" key="8">
    <source>
        <dbReference type="ARBA" id="ARBA00023196"/>
    </source>
</evidence>
<dbReference type="Pfam" id="PF00231">
    <property type="entry name" value="ATP-synt"/>
    <property type="match status" value="1"/>
</dbReference>
<evidence type="ECO:0000256" key="7">
    <source>
        <dbReference type="ARBA" id="ARBA00023136"/>
    </source>
</evidence>
<dbReference type="SUPFAM" id="SSF52943">
    <property type="entry name" value="ATP synthase (F1-ATPase), gamma subunit"/>
    <property type="match status" value="1"/>
</dbReference>